<dbReference type="Pfam" id="PF03446">
    <property type="entry name" value="NAD_binding_2"/>
    <property type="match status" value="1"/>
</dbReference>
<dbReference type="PANTHER" id="PTHR43580:SF2">
    <property type="entry name" value="CYTOKINE-LIKE NUCLEAR FACTOR N-PAC"/>
    <property type="match status" value="1"/>
</dbReference>
<feature type="non-terminal residue" evidence="2">
    <location>
        <position position="127"/>
    </location>
</feature>
<name>A0ABT0BIR9_9SPHN</name>
<dbReference type="InterPro" id="IPR051265">
    <property type="entry name" value="HIBADH-related_NP60_sf"/>
</dbReference>
<evidence type="ECO:0000259" key="1">
    <source>
        <dbReference type="Pfam" id="PF03446"/>
    </source>
</evidence>
<evidence type="ECO:0000313" key="2">
    <source>
        <dbReference type="EMBL" id="MCJ2184962.1"/>
    </source>
</evidence>
<dbReference type="PROSITE" id="PS00895">
    <property type="entry name" value="3_HYDROXYISOBUT_DH"/>
    <property type="match status" value="1"/>
</dbReference>
<dbReference type="Proteomes" id="UP001162881">
    <property type="component" value="Unassembled WGS sequence"/>
</dbReference>
<dbReference type="RefSeq" id="WP_244024280.1">
    <property type="nucleotide sequence ID" value="NZ_JALHLF010000182.1"/>
</dbReference>
<feature type="domain" description="6-phosphogluconate dehydrogenase NADP-binding" evidence="1">
    <location>
        <begin position="2"/>
        <end position="126"/>
    </location>
</feature>
<organism evidence="2 3">
    <name type="scientific">Novosphingobium organovorum</name>
    <dbReference type="NCBI Taxonomy" id="2930092"/>
    <lineage>
        <taxon>Bacteria</taxon>
        <taxon>Pseudomonadati</taxon>
        <taxon>Pseudomonadota</taxon>
        <taxon>Alphaproteobacteria</taxon>
        <taxon>Sphingomonadales</taxon>
        <taxon>Sphingomonadaceae</taxon>
        <taxon>Novosphingobium</taxon>
    </lineage>
</organism>
<dbReference type="PANTHER" id="PTHR43580">
    <property type="entry name" value="OXIDOREDUCTASE GLYR1-RELATED"/>
    <property type="match status" value="1"/>
</dbReference>
<dbReference type="InterPro" id="IPR006115">
    <property type="entry name" value="6PGDH_NADP-bd"/>
</dbReference>
<keyword evidence="3" id="KW-1185">Reference proteome</keyword>
<reference evidence="2" key="1">
    <citation type="submission" date="2022-03" db="EMBL/GenBank/DDBJ databases">
        <title>Identification of a novel bacterium isolated from mangrove sediments.</title>
        <authorList>
            <person name="Pan X."/>
        </authorList>
    </citation>
    <scope>NUCLEOTIDE SEQUENCE</scope>
    <source>
        <strain evidence="2">B1949</strain>
    </source>
</reference>
<accession>A0ABT0BIR9</accession>
<sequence>MKIGFIGLGAMGCGMAANLTKAGHAVRAWNRSGGAVEGVTMVATPAEALQGELVFSMLSQDEVIEAVIVEPGLLESAAPGLVHVNCATISVDYARRLAALHAEAGLGYVAAPVLGRPDVAAAGKLNV</sequence>
<dbReference type="EMBL" id="JALHLF010000182">
    <property type="protein sequence ID" value="MCJ2184962.1"/>
    <property type="molecule type" value="Genomic_DNA"/>
</dbReference>
<protein>
    <submittedName>
        <fullName evidence="2">NAD(P)-binding domain-containing protein</fullName>
    </submittedName>
</protein>
<dbReference type="Gene3D" id="3.40.50.720">
    <property type="entry name" value="NAD(P)-binding Rossmann-like Domain"/>
    <property type="match status" value="1"/>
</dbReference>
<evidence type="ECO:0000313" key="3">
    <source>
        <dbReference type="Proteomes" id="UP001162881"/>
    </source>
</evidence>
<comment type="caution">
    <text evidence="2">The sequence shown here is derived from an EMBL/GenBank/DDBJ whole genome shotgun (WGS) entry which is preliminary data.</text>
</comment>
<dbReference type="InterPro" id="IPR002204">
    <property type="entry name" value="3-OH-isobutyrate_DH-rel_CS"/>
</dbReference>
<dbReference type="InterPro" id="IPR036291">
    <property type="entry name" value="NAD(P)-bd_dom_sf"/>
</dbReference>
<dbReference type="SUPFAM" id="SSF51735">
    <property type="entry name" value="NAD(P)-binding Rossmann-fold domains"/>
    <property type="match status" value="1"/>
</dbReference>
<gene>
    <name evidence="2" type="ORF">MTR62_20055</name>
</gene>
<proteinExistence type="predicted"/>